<name>A0A401PCI6_SCYTO</name>
<evidence type="ECO:0000259" key="4">
    <source>
        <dbReference type="Pfam" id="PF08190"/>
    </source>
</evidence>
<dbReference type="GO" id="GO:0097255">
    <property type="term" value="C:R2TP complex"/>
    <property type="evidence" value="ECO:0007669"/>
    <property type="project" value="TreeGrafter"/>
</dbReference>
<gene>
    <name evidence="6" type="ORF">scyTo_0005787</name>
</gene>
<dbReference type="InterPro" id="IPR050734">
    <property type="entry name" value="PIH1/Kintoun_subfamily"/>
</dbReference>
<feature type="domain" description="PIH1 N-terminal" evidence="4">
    <location>
        <begin position="44"/>
        <end position="164"/>
    </location>
</feature>
<dbReference type="STRING" id="75743.A0A401PCI6"/>
<dbReference type="GO" id="GO:0000492">
    <property type="term" value="P:box C/D snoRNP assembly"/>
    <property type="evidence" value="ECO:0007669"/>
    <property type="project" value="TreeGrafter"/>
</dbReference>
<dbReference type="Pfam" id="PF18201">
    <property type="entry name" value="PIH1_CS"/>
    <property type="match status" value="1"/>
</dbReference>
<feature type="compositionally biased region" description="Polar residues" evidence="3">
    <location>
        <begin position="174"/>
        <end position="186"/>
    </location>
</feature>
<dbReference type="AlphaFoldDB" id="A0A401PCI6"/>
<comment type="similarity">
    <text evidence="1">Belongs to the PIH1 family.</text>
</comment>
<dbReference type="GO" id="GO:0005737">
    <property type="term" value="C:cytoplasm"/>
    <property type="evidence" value="ECO:0007669"/>
    <property type="project" value="TreeGrafter"/>
</dbReference>
<dbReference type="InterPro" id="IPR012981">
    <property type="entry name" value="PIH1_N"/>
</dbReference>
<dbReference type="Pfam" id="PF08190">
    <property type="entry name" value="PIH1"/>
    <property type="match status" value="1"/>
</dbReference>
<evidence type="ECO:0000313" key="6">
    <source>
        <dbReference type="EMBL" id="GCB70843.1"/>
    </source>
</evidence>
<accession>A0A401PCI6</accession>
<dbReference type="EMBL" id="BFAA01001855">
    <property type="protein sequence ID" value="GCB70843.1"/>
    <property type="molecule type" value="Genomic_DNA"/>
</dbReference>
<sequence>MATKHCEKEMLQQVNQLWSLLDDISENNPEAYQKFIRHHLEEGIKQFSPPEPHTCFQTGILEFGERSLYVNLCTWSWISAPKTESDPVPLAGGKLEENVEGTEIYTVTDVVYSPEVLKKVNEDTVERDQLVRLAMKYIEEQHSLRLSHSYTLMKYKLKGSKKQMKQRLTGKASPAQTAREVTSTESGASLLQQLTSLKLTDKENEENSPPIWLPSDIRHPKKSGLIEEISSTEFDSGNKVETPNYQLSLSKDENEKAKTIQLKVELPKVSSVTECNLSVSKNDLVVDVPRKYRLQLDLAETISEDMVTAKFNKKTRILSVTMPIKYCIASELC</sequence>
<evidence type="ECO:0000256" key="3">
    <source>
        <dbReference type="SAM" id="MobiDB-lite"/>
    </source>
</evidence>
<evidence type="ECO:0000256" key="2">
    <source>
        <dbReference type="ARBA" id="ARBA00040541"/>
    </source>
</evidence>
<comment type="caution">
    <text evidence="6">The sequence shown here is derived from an EMBL/GenBank/DDBJ whole genome shotgun (WGS) entry which is preliminary data.</text>
</comment>
<dbReference type="GO" id="GO:1990904">
    <property type="term" value="C:ribonucleoprotein complex"/>
    <property type="evidence" value="ECO:0007669"/>
    <property type="project" value="TreeGrafter"/>
</dbReference>
<reference evidence="6 7" key="1">
    <citation type="journal article" date="2018" name="Nat. Ecol. Evol.">
        <title>Shark genomes provide insights into elasmobranch evolution and the origin of vertebrates.</title>
        <authorList>
            <person name="Hara Y"/>
            <person name="Yamaguchi K"/>
            <person name="Onimaru K"/>
            <person name="Kadota M"/>
            <person name="Koyanagi M"/>
            <person name="Keeley SD"/>
            <person name="Tatsumi K"/>
            <person name="Tanaka K"/>
            <person name="Motone F"/>
            <person name="Kageyama Y"/>
            <person name="Nozu R"/>
            <person name="Adachi N"/>
            <person name="Nishimura O"/>
            <person name="Nakagawa R"/>
            <person name="Tanegashima C"/>
            <person name="Kiyatake I"/>
            <person name="Matsumoto R"/>
            <person name="Murakumo K"/>
            <person name="Nishida K"/>
            <person name="Terakita A"/>
            <person name="Kuratani S"/>
            <person name="Sato K"/>
            <person name="Hyodo S Kuraku.S."/>
        </authorList>
    </citation>
    <scope>NUCLEOTIDE SEQUENCE [LARGE SCALE GENOMIC DNA]</scope>
</reference>
<protein>
    <recommendedName>
        <fullName evidence="2">PIH1 domain-containing protein 2</fullName>
    </recommendedName>
</protein>
<dbReference type="PANTHER" id="PTHR22997">
    <property type="entry name" value="PIH1 DOMAIN-CONTAINING PROTEIN 1"/>
    <property type="match status" value="1"/>
</dbReference>
<evidence type="ECO:0000259" key="5">
    <source>
        <dbReference type="Pfam" id="PF18201"/>
    </source>
</evidence>
<dbReference type="OMA" id="QTCESSA"/>
<feature type="region of interest" description="Disordered" evidence="3">
    <location>
        <begin position="163"/>
        <end position="186"/>
    </location>
</feature>
<dbReference type="PANTHER" id="PTHR22997:SF6">
    <property type="entry name" value="PIH1 DOMAIN-CONTAINING PROTEIN 2"/>
    <property type="match status" value="1"/>
</dbReference>
<dbReference type="InterPro" id="IPR041442">
    <property type="entry name" value="PIH1D1/2/3_CS-like"/>
</dbReference>
<feature type="domain" description="PIH1D1/2/3 CS-like" evidence="5">
    <location>
        <begin position="238"/>
        <end position="325"/>
    </location>
</feature>
<keyword evidence="7" id="KW-1185">Reference proteome</keyword>
<proteinExistence type="inferred from homology"/>
<evidence type="ECO:0000313" key="7">
    <source>
        <dbReference type="Proteomes" id="UP000288216"/>
    </source>
</evidence>
<dbReference type="Proteomes" id="UP000288216">
    <property type="component" value="Unassembled WGS sequence"/>
</dbReference>
<dbReference type="GO" id="GO:0006364">
    <property type="term" value="P:rRNA processing"/>
    <property type="evidence" value="ECO:0007669"/>
    <property type="project" value="TreeGrafter"/>
</dbReference>
<dbReference type="OrthoDB" id="545063at2759"/>
<organism evidence="6 7">
    <name type="scientific">Scyliorhinus torazame</name>
    <name type="common">Cloudy catshark</name>
    <name type="synonym">Catulus torazame</name>
    <dbReference type="NCBI Taxonomy" id="75743"/>
    <lineage>
        <taxon>Eukaryota</taxon>
        <taxon>Metazoa</taxon>
        <taxon>Chordata</taxon>
        <taxon>Craniata</taxon>
        <taxon>Vertebrata</taxon>
        <taxon>Chondrichthyes</taxon>
        <taxon>Elasmobranchii</taxon>
        <taxon>Galeomorphii</taxon>
        <taxon>Galeoidea</taxon>
        <taxon>Carcharhiniformes</taxon>
        <taxon>Scyliorhinidae</taxon>
        <taxon>Scyliorhinus</taxon>
    </lineage>
</organism>
<evidence type="ECO:0000256" key="1">
    <source>
        <dbReference type="ARBA" id="ARBA00008511"/>
    </source>
</evidence>